<feature type="binding site" evidence="9">
    <location>
        <position position="31"/>
    </location>
    <ligand>
        <name>ATP</name>
        <dbReference type="ChEBI" id="CHEBI:30616"/>
    </ligand>
</feature>
<dbReference type="NCBIfam" id="NF003555">
    <property type="entry name" value="PRK05218.1"/>
    <property type="match status" value="1"/>
</dbReference>
<evidence type="ECO:0000256" key="2">
    <source>
        <dbReference type="ARBA" id="ARBA00008239"/>
    </source>
</evidence>
<accession>V5WN33</accession>
<dbReference type="Gene3D" id="3.30.230.80">
    <property type="match status" value="1"/>
</dbReference>
<protein>
    <recommendedName>
        <fullName evidence="8">Chaperone protein HtpG</fullName>
    </recommendedName>
    <alternativeName>
        <fullName evidence="8">Heat shock protein HtpG</fullName>
    </alternativeName>
    <alternativeName>
        <fullName evidence="8">High temperature protein G</fullName>
    </alternativeName>
</protein>
<dbReference type="InterPro" id="IPR037196">
    <property type="entry name" value="HSP90_C"/>
</dbReference>
<dbReference type="Gene3D" id="3.40.50.11260">
    <property type="match status" value="1"/>
</dbReference>
<dbReference type="PATRIC" id="fig|1307761.3.peg.3233"/>
<dbReference type="Pfam" id="PF13589">
    <property type="entry name" value="HATPase_c_3"/>
    <property type="match status" value="1"/>
</dbReference>
<dbReference type="STRING" id="1307761.L21SP2_3244"/>
<dbReference type="GO" id="GO:0051082">
    <property type="term" value="F:unfolded protein binding"/>
    <property type="evidence" value="ECO:0007669"/>
    <property type="project" value="UniProtKB-UniRule"/>
</dbReference>
<evidence type="ECO:0000256" key="3">
    <source>
        <dbReference type="ARBA" id="ARBA00022490"/>
    </source>
</evidence>
<dbReference type="PIRSF" id="PIRSF002583">
    <property type="entry name" value="Hsp90"/>
    <property type="match status" value="1"/>
</dbReference>
<evidence type="ECO:0000256" key="1">
    <source>
        <dbReference type="ARBA" id="ARBA00004496"/>
    </source>
</evidence>
<evidence type="ECO:0000256" key="5">
    <source>
        <dbReference type="ARBA" id="ARBA00022840"/>
    </source>
</evidence>
<comment type="subcellular location">
    <subcellularLocation>
        <location evidence="1 8">Cytoplasm</location>
    </subcellularLocation>
</comment>
<feature type="region of interest" description="C" evidence="8">
    <location>
        <begin position="556"/>
        <end position="631"/>
    </location>
</feature>
<feature type="binding site" evidence="9">
    <location>
        <position position="83"/>
    </location>
    <ligand>
        <name>ATP</name>
        <dbReference type="ChEBI" id="CHEBI:30616"/>
    </ligand>
</feature>
<feature type="binding site" evidence="9">
    <location>
        <position position="346"/>
    </location>
    <ligand>
        <name>ATP</name>
        <dbReference type="ChEBI" id="CHEBI:30616"/>
    </ligand>
</feature>
<dbReference type="GO" id="GO:0005524">
    <property type="term" value="F:ATP binding"/>
    <property type="evidence" value="ECO:0007669"/>
    <property type="project" value="UniProtKB-UniRule"/>
</dbReference>
<feature type="region of interest" description="A; substrate-binding" evidence="8">
    <location>
        <begin position="1"/>
        <end position="346"/>
    </location>
</feature>
<feature type="binding site" evidence="9">
    <location>
        <position position="178"/>
    </location>
    <ligand>
        <name>ATP</name>
        <dbReference type="ChEBI" id="CHEBI:30616"/>
    </ligand>
</feature>
<dbReference type="AlphaFoldDB" id="V5WN33"/>
<comment type="similarity">
    <text evidence="2 8">Belongs to the heat shock protein 90 family.</text>
</comment>
<dbReference type="SUPFAM" id="SSF55874">
    <property type="entry name" value="ATPase domain of HSP90 chaperone/DNA topoisomerase II/histidine kinase"/>
    <property type="match status" value="1"/>
</dbReference>
<dbReference type="InterPro" id="IPR001404">
    <property type="entry name" value="Hsp90_fam"/>
</dbReference>
<dbReference type="FunFam" id="3.30.565.10:FF:000009">
    <property type="entry name" value="Molecular chaperone HtpG"/>
    <property type="match status" value="1"/>
</dbReference>
<keyword evidence="11" id="KW-1185">Reference proteome</keyword>
<dbReference type="GO" id="GO:0140662">
    <property type="term" value="F:ATP-dependent protein folding chaperone"/>
    <property type="evidence" value="ECO:0007669"/>
    <property type="project" value="InterPro"/>
</dbReference>
<dbReference type="InterPro" id="IPR020575">
    <property type="entry name" value="Hsp90_N"/>
</dbReference>
<keyword evidence="7 8" id="KW-0143">Chaperone</keyword>
<feature type="binding site" evidence="9">
    <location>
        <position position="78"/>
    </location>
    <ligand>
        <name>ATP</name>
        <dbReference type="ChEBI" id="CHEBI:30616"/>
    </ligand>
</feature>
<feature type="binding site" evidence="9">
    <location>
        <begin position="98"/>
        <end position="99"/>
    </location>
    <ligand>
        <name>ATP</name>
        <dbReference type="ChEBI" id="CHEBI:30616"/>
    </ligand>
</feature>
<dbReference type="InterPro" id="IPR036890">
    <property type="entry name" value="HATPase_C_sf"/>
</dbReference>
<dbReference type="RefSeq" id="WP_024269477.1">
    <property type="nucleotide sequence ID" value="NC_023035.1"/>
</dbReference>
<organism evidence="10 11">
    <name type="scientific">Salinispira pacifica</name>
    <dbReference type="NCBI Taxonomy" id="1307761"/>
    <lineage>
        <taxon>Bacteria</taxon>
        <taxon>Pseudomonadati</taxon>
        <taxon>Spirochaetota</taxon>
        <taxon>Spirochaetia</taxon>
        <taxon>Spirochaetales</taxon>
        <taxon>Spirochaetaceae</taxon>
        <taxon>Salinispira</taxon>
    </lineage>
</organism>
<dbReference type="PANTHER" id="PTHR11528">
    <property type="entry name" value="HEAT SHOCK PROTEIN 90 FAMILY MEMBER"/>
    <property type="match status" value="1"/>
</dbReference>
<dbReference type="SUPFAM" id="SSF110942">
    <property type="entry name" value="HSP90 C-terminal domain"/>
    <property type="match status" value="1"/>
</dbReference>
<dbReference type="Proteomes" id="UP000018680">
    <property type="component" value="Chromosome"/>
</dbReference>
<feature type="binding site" evidence="9">
    <location>
        <position position="35"/>
    </location>
    <ligand>
        <name>ATP</name>
        <dbReference type="ChEBI" id="CHEBI:30616"/>
    </ligand>
</feature>
<dbReference type="InterPro" id="IPR020568">
    <property type="entry name" value="Ribosomal_Su5_D2-typ_SF"/>
</dbReference>
<dbReference type="EMBL" id="CP006939">
    <property type="protein sequence ID" value="AHC16584.1"/>
    <property type="molecule type" value="Genomic_DNA"/>
</dbReference>
<evidence type="ECO:0000256" key="7">
    <source>
        <dbReference type="ARBA" id="ARBA00023186"/>
    </source>
</evidence>
<dbReference type="HOGENOM" id="CLU_006684_3_0_12"/>
<proteinExistence type="inferred from homology"/>
<dbReference type="GO" id="GO:0005737">
    <property type="term" value="C:cytoplasm"/>
    <property type="evidence" value="ECO:0007669"/>
    <property type="project" value="UniProtKB-SubCell"/>
</dbReference>
<dbReference type="Gene3D" id="1.20.120.790">
    <property type="entry name" value="Heat shock protein 90, C-terminal domain"/>
    <property type="match status" value="1"/>
</dbReference>
<sequence>MATHQFQTEVGQLLHLITHSLYSHKEIFIRELVSNSSDALDKLKYLTLTDDKLKEMSFDPKIHINFEEGDEPRVIVQDNGLGMNDADLSENLGTIAKSGTKAFIGQLTGDSKKDSNLIGQFGVGFYSAFMVSDKIDVYSRKVGEEITWHWSSDGKGEFTIEKAGDDDAEADKLDGPGTRIVCHLNEEGKEFANRWQIQEVIKKYSNHIAFTIFLTYEKTNYDDKGEETGKETVTEQVNSANALWKRSKSEISEEEYKEFYKSISHDGGEPLFWLHTQAEGTLEYTTLFYVPKTAPFDMNYAEYKPGVKLYVRRVFITDDEKELLPTYLRFLKGVIDSEDLPLNVSREILQQNRIMTNIRNASVNKILAEFKRIALEDPDSYKEFIEQYNRPLKEGLYTDYSHKEDLMELVRFKSTKAEGYTSLAEYSERMLPDQKAIYYITGDKESTLRNSPLLEAYKKKDIEVLIMDDDIDEIVVPGLMKYKETDLKAVNRSDAGEDLNEKADKKKEKDTKPVVEKVQKALGDRVKEVKVSVRLADSPSCIVVDESDPTFQMQSMMKAMGQGAELPEIKPILEINPDHEIVQKLKDLDDEERVSDISSLLLDQALLVEGIQLKDPADFVKKLNRIMGGAF</sequence>
<dbReference type="SUPFAM" id="SSF54211">
    <property type="entry name" value="Ribosomal protein S5 domain 2-like"/>
    <property type="match status" value="1"/>
</dbReference>
<dbReference type="PRINTS" id="PR00775">
    <property type="entry name" value="HEATSHOCK90"/>
</dbReference>
<comment type="subunit">
    <text evidence="8">Homodimer.</text>
</comment>
<evidence type="ECO:0000256" key="4">
    <source>
        <dbReference type="ARBA" id="ARBA00022741"/>
    </source>
</evidence>
<dbReference type="GO" id="GO:0016887">
    <property type="term" value="F:ATP hydrolysis activity"/>
    <property type="evidence" value="ECO:0007669"/>
    <property type="project" value="InterPro"/>
</dbReference>
<dbReference type="CDD" id="cd16927">
    <property type="entry name" value="HATPase_Hsp90-like"/>
    <property type="match status" value="1"/>
</dbReference>
<evidence type="ECO:0000313" key="10">
    <source>
        <dbReference type="EMBL" id="AHC16584.1"/>
    </source>
</evidence>
<name>V5WN33_9SPIO</name>
<evidence type="ECO:0000256" key="6">
    <source>
        <dbReference type="ARBA" id="ARBA00023016"/>
    </source>
</evidence>
<dbReference type="HAMAP" id="MF_00505">
    <property type="entry name" value="HSP90"/>
    <property type="match status" value="1"/>
</dbReference>
<comment type="function">
    <text evidence="8">Molecular chaperone. Has ATPase activity.</text>
</comment>
<dbReference type="KEGG" id="slr:L21SP2_3244"/>
<gene>
    <name evidence="8" type="primary">htpG</name>
    <name evidence="10" type="ORF">L21SP2_3244</name>
</gene>
<dbReference type="OrthoDB" id="9802640at2"/>
<feature type="binding site" evidence="9">
    <location>
        <position position="91"/>
    </location>
    <ligand>
        <name>ATP</name>
        <dbReference type="ChEBI" id="CHEBI:30616"/>
    </ligand>
</feature>
<dbReference type="Pfam" id="PF00183">
    <property type="entry name" value="HSP90"/>
    <property type="match status" value="1"/>
</dbReference>
<feature type="binding site" evidence="9">
    <location>
        <position position="97"/>
    </location>
    <ligand>
        <name>ATP</name>
        <dbReference type="ChEBI" id="CHEBI:30616"/>
    </ligand>
</feature>
<evidence type="ECO:0000256" key="9">
    <source>
        <dbReference type="PIRSR" id="PIRSR002583-1"/>
    </source>
</evidence>
<evidence type="ECO:0000256" key="8">
    <source>
        <dbReference type="HAMAP-Rule" id="MF_00505"/>
    </source>
</evidence>
<dbReference type="Gene3D" id="3.30.565.10">
    <property type="entry name" value="Histidine kinase-like ATPase, C-terminal domain"/>
    <property type="match status" value="1"/>
</dbReference>
<keyword evidence="4 8" id="KW-0547">Nucleotide-binding</keyword>
<keyword evidence="5 8" id="KW-0067">ATP-binding</keyword>
<dbReference type="eggNOG" id="COG0326">
    <property type="taxonomic scope" value="Bacteria"/>
</dbReference>
<evidence type="ECO:0000313" key="11">
    <source>
        <dbReference type="Proteomes" id="UP000018680"/>
    </source>
</evidence>
<keyword evidence="3 8" id="KW-0963">Cytoplasm</keyword>
<keyword evidence="6 8" id="KW-0346">Stress response</keyword>
<comment type="caution">
    <text evidence="8">Lacks conserved residue(s) required for the propagation of feature annotation.</text>
</comment>
<reference evidence="10 11" key="1">
    <citation type="journal article" date="2015" name="Stand. Genomic Sci.">
        <title>Complete genome sequence and description of Salinispira pacifica gen. nov., sp. nov., a novel spirochaete isolated form a hypersaline microbial mat.</title>
        <authorList>
            <person name="Ben Hania W."/>
            <person name="Joseph M."/>
            <person name="Schumann P."/>
            <person name="Bunk B."/>
            <person name="Fiebig A."/>
            <person name="Sproer C."/>
            <person name="Klenk H.P."/>
            <person name="Fardeau M.L."/>
            <person name="Spring S."/>
        </authorList>
    </citation>
    <scope>NUCLEOTIDE SEQUENCE [LARGE SCALE GENOMIC DNA]</scope>
    <source>
        <strain evidence="10 11">L21-RPul-D2</strain>
    </source>
</reference>
<feature type="binding site" evidence="9">
    <location>
        <begin position="120"/>
        <end position="125"/>
    </location>
    <ligand>
        <name>ATP</name>
        <dbReference type="ChEBI" id="CHEBI:30616"/>
    </ligand>
</feature>